<sequence>MDELCSEVYLSIYIDTCSLTSRKLLESTWPECLRPGLHPTRPAFPDGRRCLLSACTVVLQTRTLGRHADRLSLCFFLSCSIFLSLSLDLALATSFSHSGGRGEPLRVCIGFYACGSVHWPEPALG</sequence>
<keyword evidence="3" id="KW-1185">Reference proteome</keyword>
<reference evidence="2" key="1">
    <citation type="submission" date="2018-11" db="EMBL/GenBank/DDBJ databases">
        <authorList>
            <consortium name="Pathogen Informatics"/>
        </authorList>
    </citation>
    <scope>NUCLEOTIDE SEQUENCE</scope>
</reference>
<evidence type="ECO:0000256" key="1">
    <source>
        <dbReference type="SAM" id="Phobius"/>
    </source>
</evidence>
<protein>
    <submittedName>
        <fullName evidence="2">Uncharacterized protein</fullName>
    </submittedName>
</protein>
<keyword evidence="1" id="KW-0472">Membrane</keyword>
<feature type="transmembrane region" description="Helical" evidence="1">
    <location>
        <begin position="71"/>
        <end position="95"/>
    </location>
</feature>
<evidence type="ECO:0000313" key="3">
    <source>
        <dbReference type="Proteomes" id="UP000784294"/>
    </source>
</evidence>
<dbReference type="EMBL" id="CAAALY010015437">
    <property type="protein sequence ID" value="VEL12667.1"/>
    <property type="molecule type" value="Genomic_DNA"/>
</dbReference>
<proteinExistence type="predicted"/>
<accession>A0A3S5CDQ0</accession>
<name>A0A3S5CDQ0_9PLAT</name>
<dbReference type="AlphaFoldDB" id="A0A3S5CDQ0"/>
<keyword evidence="1" id="KW-0812">Transmembrane</keyword>
<dbReference type="Proteomes" id="UP000784294">
    <property type="component" value="Unassembled WGS sequence"/>
</dbReference>
<evidence type="ECO:0000313" key="2">
    <source>
        <dbReference type="EMBL" id="VEL12667.1"/>
    </source>
</evidence>
<organism evidence="2 3">
    <name type="scientific">Protopolystoma xenopodis</name>
    <dbReference type="NCBI Taxonomy" id="117903"/>
    <lineage>
        <taxon>Eukaryota</taxon>
        <taxon>Metazoa</taxon>
        <taxon>Spiralia</taxon>
        <taxon>Lophotrochozoa</taxon>
        <taxon>Platyhelminthes</taxon>
        <taxon>Monogenea</taxon>
        <taxon>Polyopisthocotylea</taxon>
        <taxon>Polystomatidea</taxon>
        <taxon>Polystomatidae</taxon>
        <taxon>Protopolystoma</taxon>
    </lineage>
</organism>
<keyword evidence="1" id="KW-1133">Transmembrane helix</keyword>
<comment type="caution">
    <text evidence="2">The sequence shown here is derived from an EMBL/GenBank/DDBJ whole genome shotgun (WGS) entry which is preliminary data.</text>
</comment>
<gene>
    <name evidence="2" type="ORF">PXEA_LOCUS6107</name>
</gene>